<reference evidence="1 2" key="1">
    <citation type="submission" date="2018-11" db="EMBL/GenBank/DDBJ databases">
        <title>Mesobaculum littorinae gen. nov., sp. nov., isolated from Littorina scabra that represents a novel genus of the order Rhodobacteraceae.</title>
        <authorList>
            <person name="Li F."/>
        </authorList>
    </citation>
    <scope>NUCLEOTIDE SEQUENCE [LARGE SCALE GENOMIC DNA]</scope>
    <source>
        <strain evidence="1 2">M0103</strain>
    </source>
</reference>
<evidence type="ECO:0000313" key="2">
    <source>
        <dbReference type="Proteomes" id="UP000285908"/>
    </source>
</evidence>
<gene>
    <name evidence="1" type="ORF">EKE94_00185</name>
</gene>
<name>A0A438AKD5_9RHOB</name>
<dbReference type="EMBL" id="RQXX01000001">
    <property type="protein sequence ID" value="RVV99152.1"/>
    <property type="molecule type" value="Genomic_DNA"/>
</dbReference>
<dbReference type="RefSeq" id="WP_127904593.1">
    <property type="nucleotide sequence ID" value="NZ_RQXX01000001.1"/>
</dbReference>
<comment type="caution">
    <text evidence="1">The sequence shown here is derived from an EMBL/GenBank/DDBJ whole genome shotgun (WGS) entry which is preliminary data.</text>
</comment>
<dbReference type="Proteomes" id="UP000285908">
    <property type="component" value="Unassembled WGS sequence"/>
</dbReference>
<organism evidence="1 2">
    <name type="scientific">Mesobaculum littorinae</name>
    <dbReference type="NCBI Taxonomy" id="2486419"/>
    <lineage>
        <taxon>Bacteria</taxon>
        <taxon>Pseudomonadati</taxon>
        <taxon>Pseudomonadota</taxon>
        <taxon>Alphaproteobacteria</taxon>
        <taxon>Rhodobacterales</taxon>
        <taxon>Roseobacteraceae</taxon>
        <taxon>Mesobaculum</taxon>
    </lineage>
</organism>
<protein>
    <submittedName>
        <fullName evidence="1">DUF1413 domain-containing protein</fullName>
    </submittedName>
</protein>
<dbReference type="AlphaFoldDB" id="A0A438AKD5"/>
<dbReference type="OrthoDB" id="7631703at2"/>
<keyword evidence="2" id="KW-1185">Reference proteome</keyword>
<dbReference type="Pfam" id="PF07205">
    <property type="entry name" value="DUF1413"/>
    <property type="match status" value="1"/>
</dbReference>
<proteinExistence type="predicted"/>
<sequence length="76" mass="8546">MQDCERDRLAGRLADFDTGEFHFPDLYGPGWDSLPIGEKVSRGRDFLKAVRNGDFPGVDDTGRKAGGGRLYRWDGR</sequence>
<dbReference type="InterPro" id="IPR010813">
    <property type="entry name" value="DUF1413"/>
</dbReference>
<evidence type="ECO:0000313" key="1">
    <source>
        <dbReference type="EMBL" id="RVV99152.1"/>
    </source>
</evidence>
<accession>A0A438AKD5</accession>